<feature type="non-terminal residue" evidence="1">
    <location>
        <position position="346"/>
    </location>
</feature>
<proteinExistence type="predicted"/>
<dbReference type="AlphaFoldDB" id="X0T8I7"/>
<dbReference type="Gene3D" id="3.40.30.10">
    <property type="entry name" value="Glutaredoxin"/>
    <property type="match status" value="1"/>
</dbReference>
<sequence>TFLPMGGQEYVTNDKGEFAGFYLLKHTPRSNQIYVFARRDERKLAAAAKIFKGKDSELEIELTEAVTLTGQITDPNGNPIPTANMYVILCDDLWGAFVDIGGEYKDIAIDSSGSYEIRLLPPGCFYEIVARAPGYGRRTLEVGTWDKSKKRIQLDTIILPPANLSVSGVVVDEKGIYVPHTYIEWEGEGQPYQDQPIQTDERGNFTIEKLCDGTITITATVYDKNEQLDKYEQIDAKVGEKDVKVAVEKTIQVCPIGPKLPSLMGKELPEFKDLGLNINKGKIKDKMLLICFWDMNNQASRHCVRKLVHMFEELKRRDIVVVSVYASKIDKKSLADLVKKYDIPFP</sequence>
<accession>X0T8I7</accession>
<feature type="non-terminal residue" evidence="1">
    <location>
        <position position="1"/>
    </location>
</feature>
<dbReference type="EMBL" id="BARS01009278">
    <property type="protein sequence ID" value="GAF72400.1"/>
    <property type="molecule type" value="Genomic_DNA"/>
</dbReference>
<reference evidence="1" key="1">
    <citation type="journal article" date="2014" name="Front. Microbiol.">
        <title>High frequency of phylogenetically diverse reductive dehalogenase-homologous genes in deep subseafloor sedimentary metagenomes.</title>
        <authorList>
            <person name="Kawai M."/>
            <person name="Futagami T."/>
            <person name="Toyoda A."/>
            <person name="Takaki Y."/>
            <person name="Nishi S."/>
            <person name="Hori S."/>
            <person name="Arai W."/>
            <person name="Tsubouchi T."/>
            <person name="Morono Y."/>
            <person name="Uchiyama I."/>
            <person name="Ito T."/>
            <person name="Fujiyama A."/>
            <person name="Inagaki F."/>
            <person name="Takami H."/>
        </authorList>
    </citation>
    <scope>NUCLEOTIDE SEQUENCE</scope>
    <source>
        <strain evidence="1">Expedition CK06-06</strain>
    </source>
</reference>
<protein>
    <recommendedName>
        <fullName evidence="2">Alkyl hydroperoxide reductase subunit C/ Thiol specific antioxidant domain-containing protein</fullName>
    </recommendedName>
</protein>
<dbReference type="SUPFAM" id="SSF49464">
    <property type="entry name" value="Carboxypeptidase regulatory domain-like"/>
    <property type="match status" value="2"/>
</dbReference>
<evidence type="ECO:0008006" key="2">
    <source>
        <dbReference type="Google" id="ProtNLM"/>
    </source>
</evidence>
<dbReference type="InterPro" id="IPR008969">
    <property type="entry name" value="CarboxyPept-like_regulatory"/>
</dbReference>
<organism evidence="1">
    <name type="scientific">marine sediment metagenome</name>
    <dbReference type="NCBI Taxonomy" id="412755"/>
    <lineage>
        <taxon>unclassified sequences</taxon>
        <taxon>metagenomes</taxon>
        <taxon>ecological metagenomes</taxon>
    </lineage>
</organism>
<name>X0T8I7_9ZZZZ</name>
<dbReference type="Pfam" id="PF13620">
    <property type="entry name" value="CarboxypepD_reg"/>
    <property type="match status" value="1"/>
</dbReference>
<dbReference type="Gene3D" id="2.60.40.1120">
    <property type="entry name" value="Carboxypeptidase-like, regulatory domain"/>
    <property type="match status" value="2"/>
</dbReference>
<evidence type="ECO:0000313" key="1">
    <source>
        <dbReference type="EMBL" id="GAF72400.1"/>
    </source>
</evidence>
<comment type="caution">
    <text evidence="1">The sequence shown here is derived from an EMBL/GenBank/DDBJ whole genome shotgun (WGS) entry which is preliminary data.</text>
</comment>
<gene>
    <name evidence="1" type="ORF">S01H1_17485</name>
</gene>